<feature type="compositionally biased region" description="Low complexity" evidence="1">
    <location>
        <begin position="1"/>
        <end position="10"/>
    </location>
</feature>
<evidence type="ECO:0000313" key="2">
    <source>
        <dbReference type="EMBL" id="SDL79028.1"/>
    </source>
</evidence>
<dbReference type="AlphaFoldDB" id="A0A1G9MXR5"/>
<feature type="compositionally biased region" description="Basic and acidic residues" evidence="1">
    <location>
        <begin position="28"/>
        <end position="86"/>
    </location>
</feature>
<dbReference type="Proteomes" id="UP000199476">
    <property type="component" value="Unassembled WGS sequence"/>
</dbReference>
<name>A0A1G9MXR5_9FIRM</name>
<dbReference type="RefSeq" id="WP_143423030.1">
    <property type="nucleotide sequence ID" value="NZ_FNGO01000009.1"/>
</dbReference>
<proteinExistence type="predicted"/>
<keyword evidence="3" id="KW-1185">Reference proteome</keyword>
<protein>
    <submittedName>
        <fullName evidence="2">Uncharacterized protein</fullName>
    </submittedName>
</protein>
<evidence type="ECO:0000313" key="3">
    <source>
        <dbReference type="Proteomes" id="UP000199476"/>
    </source>
</evidence>
<organism evidence="2 3">
    <name type="scientific">Halarsenatibacter silvermanii</name>
    <dbReference type="NCBI Taxonomy" id="321763"/>
    <lineage>
        <taxon>Bacteria</taxon>
        <taxon>Bacillati</taxon>
        <taxon>Bacillota</taxon>
        <taxon>Clostridia</taxon>
        <taxon>Halanaerobiales</taxon>
        <taxon>Halarsenatibacteraceae</taxon>
        <taxon>Halarsenatibacter</taxon>
    </lineage>
</organism>
<feature type="region of interest" description="Disordered" evidence="1">
    <location>
        <begin position="1"/>
        <end position="86"/>
    </location>
</feature>
<gene>
    <name evidence="2" type="ORF">SAMN04488692_10943</name>
</gene>
<dbReference type="OrthoDB" id="9993677at2"/>
<accession>A0A1G9MXR5</accession>
<reference evidence="2 3" key="1">
    <citation type="submission" date="2016-10" db="EMBL/GenBank/DDBJ databases">
        <authorList>
            <person name="de Groot N.N."/>
        </authorList>
    </citation>
    <scope>NUCLEOTIDE SEQUENCE [LARGE SCALE GENOMIC DNA]</scope>
    <source>
        <strain evidence="2 3">SLAS-1</strain>
    </source>
</reference>
<sequence>MSDKGGSMSSDSEKLFQNIGERLKKQRVREEDEKKSDKDDKEKKKDGTEADKETDDKEDKKSDNTEIEKPEKTDRETKKEKPTRSWKQREVYQTSFKVKPEMEENFEDTKRRFRRELNLLLSKQDAIEIGWLLLKNLDDSFFEELRVSYSPEDDLIEALKELIEEYY</sequence>
<dbReference type="EMBL" id="FNGO01000009">
    <property type="protein sequence ID" value="SDL79028.1"/>
    <property type="molecule type" value="Genomic_DNA"/>
</dbReference>
<evidence type="ECO:0000256" key="1">
    <source>
        <dbReference type="SAM" id="MobiDB-lite"/>
    </source>
</evidence>